<dbReference type="InterPro" id="IPR011598">
    <property type="entry name" value="bHLH_dom"/>
</dbReference>
<keyword evidence="8" id="KW-1185">Reference proteome</keyword>
<reference evidence="8" key="1">
    <citation type="journal article" date="2024" name="IScience">
        <title>Strigolactones Initiate the Formation of Haustorium-like Structures in Castilleja.</title>
        <authorList>
            <person name="Buerger M."/>
            <person name="Peterson D."/>
            <person name="Chory J."/>
        </authorList>
    </citation>
    <scope>NUCLEOTIDE SEQUENCE [LARGE SCALE GENOMIC DNA]</scope>
</reference>
<keyword evidence="3" id="KW-0804">Transcription</keyword>
<evidence type="ECO:0000256" key="3">
    <source>
        <dbReference type="ARBA" id="ARBA00023163"/>
    </source>
</evidence>
<dbReference type="InterPro" id="IPR052610">
    <property type="entry name" value="bHLH_transcription_regulator"/>
</dbReference>
<feature type="domain" description="ACT" evidence="6">
    <location>
        <begin position="186"/>
        <end position="259"/>
    </location>
</feature>
<dbReference type="PANTHER" id="PTHR45959">
    <property type="entry name" value="BHLH TRANSCRIPTION FACTOR"/>
    <property type="match status" value="1"/>
</dbReference>
<evidence type="ECO:0000256" key="1">
    <source>
        <dbReference type="ARBA" id="ARBA00004123"/>
    </source>
</evidence>
<name>A0ABD3DCF4_9LAMI</name>
<dbReference type="InterPro" id="IPR036638">
    <property type="entry name" value="HLH_DNA-bd_sf"/>
</dbReference>
<dbReference type="InterPro" id="IPR002912">
    <property type="entry name" value="ACT_dom"/>
</dbReference>
<dbReference type="GO" id="GO:0005634">
    <property type="term" value="C:nucleus"/>
    <property type="evidence" value="ECO:0007669"/>
    <property type="project" value="UniProtKB-SubCell"/>
</dbReference>
<sequence>MEMEDMFDLNPNQSEIYSTISTDDHNHHATGKSNNNNQLMNSNNNNIWEYSCAQENLSTIKYSSSSALTSSSSSTPKVCTSTGRTTLQARDHVVAERRRRQNLSQLFISLSQIVPGLKKLDKASVLEDAINHLKELQEKVGILEDELSITNFINTYEKNDSNNNYSSNKDMIIKVRISDDKTNIVLIKIDCKKQKGLMSRVTRLLEKMHLSVVDIRIMPFGSQSHLHITLLAQMQSEFKGTVKDIAEQLQRLFVNPIEQEFIENN</sequence>
<dbReference type="SMART" id="SM00353">
    <property type="entry name" value="HLH"/>
    <property type="match status" value="1"/>
</dbReference>
<organism evidence="7 8">
    <name type="scientific">Castilleja foliolosa</name>
    <dbReference type="NCBI Taxonomy" id="1961234"/>
    <lineage>
        <taxon>Eukaryota</taxon>
        <taxon>Viridiplantae</taxon>
        <taxon>Streptophyta</taxon>
        <taxon>Embryophyta</taxon>
        <taxon>Tracheophyta</taxon>
        <taxon>Spermatophyta</taxon>
        <taxon>Magnoliopsida</taxon>
        <taxon>eudicotyledons</taxon>
        <taxon>Gunneridae</taxon>
        <taxon>Pentapetalae</taxon>
        <taxon>asterids</taxon>
        <taxon>lamiids</taxon>
        <taxon>Lamiales</taxon>
        <taxon>Orobanchaceae</taxon>
        <taxon>Pedicularideae</taxon>
        <taxon>Castillejinae</taxon>
        <taxon>Castilleja</taxon>
    </lineage>
</organism>
<evidence type="ECO:0000313" key="7">
    <source>
        <dbReference type="EMBL" id="KAL3638636.1"/>
    </source>
</evidence>
<gene>
    <name evidence="7" type="ORF">CASFOL_016543</name>
</gene>
<dbReference type="Proteomes" id="UP001632038">
    <property type="component" value="Unassembled WGS sequence"/>
</dbReference>
<dbReference type="Pfam" id="PF00010">
    <property type="entry name" value="HLH"/>
    <property type="match status" value="1"/>
</dbReference>
<dbReference type="AlphaFoldDB" id="A0ABD3DCF4"/>
<dbReference type="PANTHER" id="PTHR45959:SF2">
    <property type="entry name" value="BHLH TRANSCRIPTION FACTOR"/>
    <property type="match status" value="1"/>
</dbReference>
<proteinExistence type="predicted"/>
<evidence type="ECO:0000256" key="2">
    <source>
        <dbReference type="ARBA" id="ARBA00023015"/>
    </source>
</evidence>
<dbReference type="PROSITE" id="PS50888">
    <property type="entry name" value="BHLH"/>
    <property type="match status" value="1"/>
</dbReference>
<dbReference type="SUPFAM" id="SSF47459">
    <property type="entry name" value="HLH, helix-loop-helix DNA-binding domain"/>
    <property type="match status" value="1"/>
</dbReference>
<accession>A0ABD3DCF4</accession>
<keyword evidence="2" id="KW-0805">Transcription regulation</keyword>
<evidence type="ECO:0000313" key="8">
    <source>
        <dbReference type="Proteomes" id="UP001632038"/>
    </source>
</evidence>
<comment type="subcellular location">
    <subcellularLocation>
        <location evidence="1">Nucleus</location>
    </subcellularLocation>
</comment>
<evidence type="ECO:0000259" key="5">
    <source>
        <dbReference type="PROSITE" id="PS50888"/>
    </source>
</evidence>
<dbReference type="Pfam" id="PF22754">
    <property type="entry name" value="bHLH-TF_ACT-like_plant"/>
    <property type="match status" value="1"/>
</dbReference>
<dbReference type="SUPFAM" id="SSF55021">
    <property type="entry name" value="ACT-like"/>
    <property type="match status" value="1"/>
</dbReference>
<dbReference type="GO" id="GO:0080090">
    <property type="term" value="P:regulation of primary metabolic process"/>
    <property type="evidence" value="ECO:0007669"/>
    <property type="project" value="UniProtKB-ARBA"/>
</dbReference>
<evidence type="ECO:0000259" key="6">
    <source>
        <dbReference type="PROSITE" id="PS51671"/>
    </source>
</evidence>
<keyword evidence="4" id="KW-0539">Nucleus</keyword>
<dbReference type="InterPro" id="IPR054502">
    <property type="entry name" value="bHLH-TF_ACT-like_plant"/>
</dbReference>
<protein>
    <recommendedName>
        <fullName evidence="9">BHLH domain-containing protein</fullName>
    </recommendedName>
</protein>
<evidence type="ECO:0000256" key="4">
    <source>
        <dbReference type="ARBA" id="ARBA00023242"/>
    </source>
</evidence>
<comment type="caution">
    <text evidence="7">The sequence shown here is derived from an EMBL/GenBank/DDBJ whole genome shotgun (WGS) entry which is preliminary data.</text>
</comment>
<dbReference type="PROSITE" id="PS51671">
    <property type="entry name" value="ACT"/>
    <property type="match status" value="1"/>
</dbReference>
<evidence type="ECO:0008006" key="9">
    <source>
        <dbReference type="Google" id="ProtNLM"/>
    </source>
</evidence>
<dbReference type="InterPro" id="IPR045865">
    <property type="entry name" value="ACT-like_dom_sf"/>
</dbReference>
<feature type="domain" description="BHLH" evidence="5">
    <location>
        <begin position="87"/>
        <end position="136"/>
    </location>
</feature>
<dbReference type="Gene3D" id="4.10.280.10">
    <property type="entry name" value="Helix-loop-helix DNA-binding domain"/>
    <property type="match status" value="1"/>
</dbReference>
<dbReference type="EMBL" id="JAVIJP010000018">
    <property type="protein sequence ID" value="KAL3638636.1"/>
    <property type="molecule type" value="Genomic_DNA"/>
</dbReference>